<reference evidence="2 3" key="1">
    <citation type="submission" date="2019-05" db="EMBL/GenBank/DDBJ databases">
        <title>Emergence of the Ug99 lineage of the wheat stem rust pathogen through somatic hybridization.</title>
        <authorList>
            <person name="Li F."/>
            <person name="Upadhyaya N.M."/>
            <person name="Sperschneider J."/>
            <person name="Matny O."/>
            <person name="Nguyen-Phuc H."/>
            <person name="Mago R."/>
            <person name="Raley C."/>
            <person name="Miller M.E."/>
            <person name="Silverstein K.A.T."/>
            <person name="Henningsen E."/>
            <person name="Hirsch C.D."/>
            <person name="Visser B."/>
            <person name="Pretorius Z.A."/>
            <person name="Steffenson B.J."/>
            <person name="Schwessinger B."/>
            <person name="Dodds P.N."/>
            <person name="Figueroa M."/>
        </authorList>
    </citation>
    <scope>NUCLEOTIDE SEQUENCE [LARGE SCALE GENOMIC DNA]</scope>
    <source>
        <strain evidence="2 3">Ug99</strain>
    </source>
</reference>
<feature type="region of interest" description="Disordered" evidence="1">
    <location>
        <begin position="1"/>
        <end position="54"/>
    </location>
</feature>
<dbReference type="AlphaFoldDB" id="A0A5B0SLW9"/>
<organism evidence="2 3">
    <name type="scientific">Puccinia graminis f. sp. tritici</name>
    <dbReference type="NCBI Taxonomy" id="56615"/>
    <lineage>
        <taxon>Eukaryota</taxon>
        <taxon>Fungi</taxon>
        <taxon>Dikarya</taxon>
        <taxon>Basidiomycota</taxon>
        <taxon>Pucciniomycotina</taxon>
        <taxon>Pucciniomycetes</taxon>
        <taxon>Pucciniales</taxon>
        <taxon>Pucciniaceae</taxon>
        <taxon>Puccinia</taxon>
    </lineage>
</organism>
<accession>A0A5B0SLW9</accession>
<protein>
    <submittedName>
        <fullName evidence="2">Uncharacterized protein</fullName>
    </submittedName>
</protein>
<evidence type="ECO:0000256" key="1">
    <source>
        <dbReference type="SAM" id="MobiDB-lite"/>
    </source>
</evidence>
<name>A0A5B0SLW9_PUCGR</name>
<feature type="compositionally biased region" description="Polar residues" evidence="1">
    <location>
        <begin position="36"/>
        <end position="54"/>
    </location>
</feature>
<evidence type="ECO:0000313" key="3">
    <source>
        <dbReference type="Proteomes" id="UP000325313"/>
    </source>
</evidence>
<gene>
    <name evidence="2" type="ORF">PGTUg99_029251</name>
</gene>
<dbReference type="EMBL" id="VDEP01000002">
    <property type="protein sequence ID" value="KAA1138565.1"/>
    <property type="molecule type" value="Genomic_DNA"/>
</dbReference>
<proteinExistence type="predicted"/>
<evidence type="ECO:0000313" key="2">
    <source>
        <dbReference type="EMBL" id="KAA1138565.1"/>
    </source>
</evidence>
<comment type="caution">
    <text evidence="2">The sequence shown here is derived from an EMBL/GenBank/DDBJ whole genome shotgun (WGS) entry which is preliminary data.</text>
</comment>
<dbReference type="Proteomes" id="UP000325313">
    <property type="component" value="Unassembled WGS sequence"/>
</dbReference>
<sequence>MEEIPPSRQQERSQDSRCGAAKTTESRNARPLVLGNTDSPSSHKLVNQQQSPRL</sequence>